<dbReference type="InterPro" id="IPR001670">
    <property type="entry name" value="ADH_Fe/GldA"/>
</dbReference>
<dbReference type="InterPro" id="IPR018211">
    <property type="entry name" value="ADH_Fe_CS"/>
</dbReference>
<evidence type="ECO:0000313" key="4">
    <source>
        <dbReference type="EMBL" id="ERT69273.1"/>
    </source>
</evidence>
<organism evidence="4 5">
    <name type="scientific">Cetobacterium somerae ATCC BAA-474</name>
    <dbReference type="NCBI Taxonomy" id="1319815"/>
    <lineage>
        <taxon>Bacteria</taxon>
        <taxon>Fusobacteriati</taxon>
        <taxon>Fusobacteriota</taxon>
        <taxon>Fusobacteriia</taxon>
        <taxon>Fusobacteriales</taxon>
        <taxon>Fusobacteriaceae</taxon>
        <taxon>Cetobacterium</taxon>
    </lineage>
</organism>
<dbReference type="CDD" id="cd08187">
    <property type="entry name" value="BDH"/>
    <property type="match status" value="1"/>
</dbReference>
<evidence type="ECO:0000256" key="1">
    <source>
        <dbReference type="ARBA" id="ARBA00023002"/>
    </source>
</evidence>
<dbReference type="Gene3D" id="1.20.1090.10">
    <property type="entry name" value="Dehydroquinate synthase-like - alpha domain"/>
    <property type="match status" value="1"/>
</dbReference>
<evidence type="ECO:0000313" key="5">
    <source>
        <dbReference type="Proteomes" id="UP000017081"/>
    </source>
</evidence>
<dbReference type="HOGENOM" id="CLU_007207_0_4_0"/>
<dbReference type="AlphaFoldDB" id="U7VEP5"/>
<sequence length="390" mass="43483">MKNFIYDVPTRVLFGDGQVSNVGKEVKKHASKILLLYGKNSIKKNGLYDEVIKFLTEENIEIIELSGVDPNPRIETVREGADLCRKHNLELVLAVGGGSTIDCAKGIAAQTKYHGDIWKDLCVDKKFNLLTEALPVASILTLAATGSEMNGNSVLSNSKENLKLGFNSYILRPVFSILDPTYTFSVNKYQTAAGAVDIMSHLFEQYFSPDKKGYLQSRIMEGLLKTVIHYAPIAYENPTNYDARANIMWASSLSLNGLTSAGKESTDWATHQMEHELSAKYDITHGVGLGILTPYWMEYVLDKENVHRFVEYANNVWGIFGDDDFQVAKKVITKTREFFNSLDIPSTLTDIGIDSSKFEDMATSATRLGPIGTMKKLEYKDVLEILTMAL</sequence>
<dbReference type="GO" id="GO:0008106">
    <property type="term" value="F:alcohol dehydrogenase (NADP+) activity"/>
    <property type="evidence" value="ECO:0007669"/>
    <property type="project" value="TreeGrafter"/>
</dbReference>
<feature type="domain" description="Alcohol dehydrogenase iron-type/glycerol dehydrogenase GldA" evidence="2">
    <location>
        <begin position="9"/>
        <end position="180"/>
    </location>
</feature>
<dbReference type="SUPFAM" id="SSF56796">
    <property type="entry name" value="Dehydroquinate synthase-like"/>
    <property type="match status" value="1"/>
</dbReference>
<keyword evidence="1" id="KW-0560">Oxidoreductase</keyword>
<dbReference type="eggNOG" id="COG1979">
    <property type="taxonomic scope" value="Bacteria"/>
</dbReference>
<name>U7VEP5_9FUSO</name>
<gene>
    <name evidence="4" type="ORF">HMPREF0202_00782</name>
</gene>
<dbReference type="Proteomes" id="UP000017081">
    <property type="component" value="Unassembled WGS sequence"/>
</dbReference>
<dbReference type="Gene3D" id="3.40.50.1970">
    <property type="match status" value="1"/>
</dbReference>
<protein>
    <submittedName>
        <fullName evidence="4">Uncharacterized protein</fullName>
    </submittedName>
</protein>
<dbReference type="PATRIC" id="fig|1319815.3.peg.750"/>
<dbReference type="EMBL" id="AXZF01000029">
    <property type="protein sequence ID" value="ERT69273.1"/>
    <property type="molecule type" value="Genomic_DNA"/>
</dbReference>
<dbReference type="GO" id="GO:0046872">
    <property type="term" value="F:metal ion binding"/>
    <property type="evidence" value="ECO:0007669"/>
    <property type="project" value="InterPro"/>
</dbReference>
<dbReference type="RefSeq" id="WP_023050327.1">
    <property type="nucleotide sequence ID" value="NZ_CP173062.2"/>
</dbReference>
<dbReference type="FunFam" id="3.40.50.1970:FF:000003">
    <property type="entry name" value="Alcohol dehydrogenase, iron-containing"/>
    <property type="match status" value="1"/>
</dbReference>
<dbReference type="Pfam" id="PF00465">
    <property type="entry name" value="Fe-ADH"/>
    <property type="match status" value="1"/>
</dbReference>
<dbReference type="GO" id="GO:1990362">
    <property type="term" value="F:butanol dehydrogenase (NAD+) activity"/>
    <property type="evidence" value="ECO:0007669"/>
    <property type="project" value="InterPro"/>
</dbReference>
<proteinExistence type="predicted"/>
<dbReference type="InterPro" id="IPR044731">
    <property type="entry name" value="BDH-like"/>
</dbReference>
<dbReference type="PANTHER" id="PTHR43633:SF1">
    <property type="entry name" value="ALCOHOL DEHYDROGENASE YQHD"/>
    <property type="match status" value="1"/>
</dbReference>
<dbReference type="InterPro" id="IPR056798">
    <property type="entry name" value="ADH_Fe_C"/>
</dbReference>
<evidence type="ECO:0000259" key="3">
    <source>
        <dbReference type="Pfam" id="PF25137"/>
    </source>
</evidence>
<dbReference type="GO" id="GO:0005829">
    <property type="term" value="C:cytosol"/>
    <property type="evidence" value="ECO:0007669"/>
    <property type="project" value="TreeGrafter"/>
</dbReference>
<dbReference type="GO" id="GO:1990002">
    <property type="term" value="F:methylglyoxal reductase (NADPH) (acetol producing) activity"/>
    <property type="evidence" value="ECO:0007669"/>
    <property type="project" value="TreeGrafter"/>
</dbReference>
<dbReference type="PROSITE" id="PS00060">
    <property type="entry name" value="ADH_IRON_2"/>
    <property type="match status" value="1"/>
</dbReference>
<dbReference type="STRING" id="1319815.HMPREF0202_00782"/>
<dbReference type="Pfam" id="PF25137">
    <property type="entry name" value="ADH_Fe_C"/>
    <property type="match status" value="1"/>
</dbReference>
<keyword evidence="5" id="KW-1185">Reference proteome</keyword>
<dbReference type="PANTHER" id="PTHR43633">
    <property type="entry name" value="ALCOHOL DEHYDROGENASE YQHD"/>
    <property type="match status" value="1"/>
</dbReference>
<comment type="caution">
    <text evidence="4">The sequence shown here is derived from an EMBL/GenBank/DDBJ whole genome shotgun (WGS) entry which is preliminary data.</text>
</comment>
<feature type="domain" description="Fe-containing alcohol dehydrogenase-like C-terminal" evidence="3">
    <location>
        <begin position="191"/>
        <end position="389"/>
    </location>
</feature>
<accession>U7VEP5</accession>
<evidence type="ECO:0000259" key="2">
    <source>
        <dbReference type="Pfam" id="PF00465"/>
    </source>
</evidence>
<reference evidence="4 5" key="1">
    <citation type="submission" date="2013-08" db="EMBL/GenBank/DDBJ databases">
        <authorList>
            <person name="Weinstock G."/>
            <person name="Sodergren E."/>
            <person name="Wylie T."/>
            <person name="Fulton L."/>
            <person name="Fulton R."/>
            <person name="Fronick C."/>
            <person name="O'Laughlin M."/>
            <person name="Godfrey J."/>
            <person name="Miner T."/>
            <person name="Herter B."/>
            <person name="Appelbaum E."/>
            <person name="Cordes M."/>
            <person name="Lek S."/>
            <person name="Wollam A."/>
            <person name="Pepin K.H."/>
            <person name="Palsikar V.B."/>
            <person name="Mitreva M."/>
            <person name="Wilson R.K."/>
        </authorList>
    </citation>
    <scope>NUCLEOTIDE SEQUENCE [LARGE SCALE GENOMIC DNA]</scope>
    <source>
        <strain evidence="4 5">ATCC BAA-474</strain>
    </source>
</reference>